<comment type="caution">
    <text evidence="1">The sequence shown here is derived from an EMBL/GenBank/DDBJ whole genome shotgun (WGS) entry which is preliminary data.</text>
</comment>
<name>A0A9N9VNR1_9HYPO</name>
<gene>
    <name evidence="1" type="ORF">CRHIZ90672A_00002899</name>
</gene>
<organism evidence="1 2">
    <name type="scientific">Clonostachys rhizophaga</name>
    <dbReference type="NCBI Taxonomy" id="160324"/>
    <lineage>
        <taxon>Eukaryota</taxon>
        <taxon>Fungi</taxon>
        <taxon>Dikarya</taxon>
        <taxon>Ascomycota</taxon>
        <taxon>Pezizomycotina</taxon>
        <taxon>Sordariomycetes</taxon>
        <taxon>Hypocreomycetidae</taxon>
        <taxon>Hypocreales</taxon>
        <taxon>Bionectriaceae</taxon>
        <taxon>Clonostachys</taxon>
    </lineage>
</organism>
<keyword evidence="2" id="KW-1185">Reference proteome</keyword>
<accession>A0A9N9VNR1</accession>
<dbReference type="Proteomes" id="UP000696573">
    <property type="component" value="Unassembled WGS sequence"/>
</dbReference>
<proteinExistence type="predicted"/>
<evidence type="ECO:0000313" key="2">
    <source>
        <dbReference type="Proteomes" id="UP000696573"/>
    </source>
</evidence>
<sequence length="85" mass="9086">MLYAWLQITDQDGKKQREFENLRTKGGVTEQELPNLGKSITKPCRNSPGTDTAEPVPRLCPGLAGTAFAAAGSVANNRVFIANPG</sequence>
<protein>
    <submittedName>
        <fullName evidence="1">Uncharacterized protein</fullName>
    </submittedName>
</protein>
<dbReference type="EMBL" id="CABFNQ020000725">
    <property type="protein sequence ID" value="CAH0026797.1"/>
    <property type="molecule type" value="Genomic_DNA"/>
</dbReference>
<evidence type="ECO:0000313" key="1">
    <source>
        <dbReference type="EMBL" id="CAH0026797.1"/>
    </source>
</evidence>
<dbReference type="AlphaFoldDB" id="A0A9N9VNR1"/>
<reference evidence="1" key="1">
    <citation type="submission" date="2021-10" db="EMBL/GenBank/DDBJ databases">
        <authorList>
            <person name="Piombo E."/>
        </authorList>
    </citation>
    <scope>NUCLEOTIDE SEQUENCE</scope>
</reference>